<sequence>MNYFRPLRDAYLYDLIVSIIAVVAGMIMCIPGLGRPAMLFLLLLFSLLFIGGFGWTEAEHIRHAHHFPYYPTSTSLVVFLGILGFGGFLIFLIESAVYIRSRRVRRIHVTA</sequence>
<feature type="transmembrane region" description="Helical" evidence="1">
    <location>
        <begin position="76"/>
        <end position="99"/>
    </location>
</feature>
<dbReference type="HOGENOM" id="CLU_145578_0_0_1"/>
<dbReference type="Proteomes" id="UP000007148">
    <property type="component" value="Unassembled WGS sequence"/>
</dbReference>
<protein>
    <submittedName>
        <fullName evidence="2">Uncharacterized protein</fullName>
    </submittedName>
</protein>
<proteinExistence type="predicted"/>
<keyword evidence="1" id="KW-1133">Transmembrane helix</keyword>
<feature type="transmembrane region" description="Helical" evidence="1">
    <location>
        <begin position="12"/>
        <end position="30"/>
    </location>
</feature>
<organism evidence="2 3">
    <name type="scientific">Serendipita indica (strain DSM 11827)</name>
    <name type="common">Root endophyte fungus</name>
    <name type="synonym">Piriformospora indica</name>
    <dbReference type="NCBI Taxonomy" id="1109443"/>
    <lineage>
        <taxon>Eukaryota</taxon>
        <taxon>Fungi</taxon>
        <taxon>Dikarya</taxon>
        <taxon>Basidiomycota</taxon>
        <taxon>Agaricomycotina</taxon>
        <taxon>Agaricomycetes</taxon>
        <taxon>Sebacinales</taxon>
        <taxon>Serendipitaceae</taxon>
        <taxon>Serendipita</taxon>
    </lineage>
</organism>
<gene>
    <name evidence="2" type="ORF">PIIN_02122</name>
</gene>
<reference evidence="2 3" key="1">
    <citation type="journal article" date="2011" name="PLoS Pathog.">
        <title>Endophytic Life Strategies Decoded by Genome and Transcriptome Analyses of the Mutualistic Root Symbiont Piriformospora indica.</title>
        <authorList>
            <person name="Zuccaro A."/>
            <person name="Lahrmann U."/>
            <person name="Guldener U."/>
            <person name="Langen G."/>
            <person name="Pfiffi S."/>
            <person name="Biedenkopf D."/>
            <person name="Wong P."/>
            <person name="Samans B."/>
            <person name="Grimm C."/>
            <person name="Basiewicz M."/>
            <person name="Murat C."/>
            <person name="Martin F."/>
            <person name="Kogel K.H."/>
        </authorList>
    </citation>
    <scope>NUCLEOTIDE SEQUENCE [LARGE SCALE GENOMIC DNA]</scope>
    <source>
        <strain evidence="2 3">DSM 11827</strain>
    </source>
</reference>
<dbReference type="AlphaFoldDB" id="G4TAB4"/>
<evidence type="ECO:0000256" key="1">
    <source>
        <dbReference type="SAM" id="Phobius"/>
    </source>
</evidence>
<keyword evidence="3" id="KW-1185">Reference proteome</keyword>
<comment type="caution">
    <text evidence="2">The sequence shown here is derived from an EMBL/GenBank/DDBJ whole genome shotgun (WGS) entry which is preliminary data.</text>
</comment>
<accession>G4TAB4</accession>
<evidence type="ECO:0000313" key="2">
    <source>
        <dbReference type="EMBL" id="CCA68257.1"/>
    </source>
</evidence>
<feature type="transmembrane region" description="Helical" evidence="1">
    <location>
        <begin position="37"/>
        <end position="56"/>
    </location>
</feature>
<dbReference type="InParanoid" id="G4TAB4"/>
<keyword evidence="1" id="KW-0812">Transmembrane</keyword>
<name>G4TAB4_SERID</name>
<dbReference type="EMBL" id="CAFZ01000029">
    <property type="protein sequence ID" value="CCA68257.1"/>
    <property type="molecule type" value="Genomic_DNA"/>
</dbReference>
<evidence type="ECO:0000313" key="3">
    <source>
        <dbReference type="Proteomes" id="UP000007148"/>
    </source>
</evidence>
<keyword evidence="1" id="KW-0472">Membrane</keyword>